<organism evidence="9 10">
    <name type="scientific">Sphingomonas lycopersici</name>
    <dbReference type="NCBI Taxonomy" id="2951807"/>
    <lineage>
        <taxon>Bacteria</taxon>
        <taxon>Pseudomonadati</taxon>
        <taxon>Pseudomonadota</taxon>
        <taxon>Alphaproteobacteria</taxon>
        <taxon>Sphingomonadales</taxon>
        <taxon>Sphingomonadaceae</taxon>
        <taxon>Sphingomonas</taxon>
    </lineage>
</organism>
<dbReference type="Proteomes" id="UP001165565">
    <property type="component" value="Unassembled WGS sequence"/>
</dbReference>
<dbReference type="RefSeq" id="WP_179512112.1">
    <property type="nucleotide sequence ID" value="NZ_JANFAU010000008.1"/>
</dbReference>
<dbReference type="GO" id="GO:0022857">
    <property type="term" value="F:transmembrane transporter activity"/>
    <property type="evidence" value="ECO:0007669"/>
    <property type="project" value="InterPro"/>
</dbReference>
<dbReference type="Gene3D" id="3.30.420.270">
    <property type="match status" value="1"/>
</dbReference>
<gene>
    <name evidence="9" type="ORF">NEE01_21930</name>
</gene>
<evidence type="ECO:0000313" key="9">
    <source>
        <dbReference type="EMBL" id="MCW6537447.1"/>
    </source>
</evidence>
<reference evidence="9" key="1">
    <citation type="submission" date="2022-06" db="EMBL/GenBank/DDBJ databases">
        <title>Sphingomonas sp. nov. isolated from rhizosphere soil of tomato.</title>
        <authorList>
            <person name="Dong H."/>
            <person name="Gao R."/>
        </authorList>
    </citation>
    <scope>NUCLEOTIDE SEQUENCE</scope>
    <source>
        <strain evidence="9">MMSM24</strain>
    </source>
</reference>
<dbReference type="Pfam" id="PF02472">
    <property type="entry name" value="ExbD"/>
    <property type="match status" value="1"/>
</dbReference>
<keyword evidence="5 8" id="KW-1133">Transmembrane helix</keyword>
<proteinExistence type="inferred from homology"/>
<keyword evidence="7" id="KW-0813">Transport</keyword>
<keyword evidence="6 8" id="KW-0472">Membrane</keyword>
<dbReference type="InterPro" id="IPR003400">
    <property type="entry name" value="ExbD"/>
</dbReference>
<comment type="subcellular location">
    <subcellularLocation>
        <location evidence="1">Cell membrane</location>
        <topology evidence="1">Single-pass membrane protein</topology>
    </subcellularLocation>
    <subcellularLocation>
        <location evidence="7">Cell membrane</location>
        <topology evidence="7">Single-pass type II membrane protein</topology>
    </subcellularLocation>
</comment>
<evidence type="ECO:0000256" key="7">
    <source>
        <dbReference type="RuleBase" id="RU003879"/>
    </source>
</evidence>
<dbReference type="PANTHER" id="PTHR30558">
    <property type="entry name" value="EXBD MEMBRANE COMPONENT OF PMF-DRIVEN MACROMOLECULE IMPORT SYSTEM"/>
    <property type="match status" value="1"/>
</dbReference>
<evidence type="ECO:0000256" key="2">
    <source>
        <dbReference type="ARBA" id="ARBA00005811"/>
    </source>
</evidence>
<dbReference type="PANTHER" id="PTHR30558:SF7">
    <property type="entry name" value="TOL-PAL SYSTEM PROTEIN TOLR"/>
    <property type="match status" value="1"/>
</dbReference>
<dbReference type="GO" id="GO:0005886">
    <property type="term" value="C:plasma membrane"/>
    <property type="evidence" value="ECO:0007669"/>
    <property type="project" value="UniProtKB-SubCell"/>
</dbReference>
<sequence length="141" mass="15327">MRRVRSFASPVVAEEPIGTINTTPLIDVMLVLLIMFVITIPPMLNQVPMELPQPAPARTLPITTHRLELLSDGGLRLDGAAVDQAGLKARLALLRADPQNSLVIRSDAATRYGLFVETLATVKRAGITRLGFEGNAQFARE</sequence>
<evidence type="ECO:0000256" key="3">
    <source>
        <dbReference type="ARBA" id="ARBA00022475"/>
    </source>
</evidence>
<evidence type="ECO:0000256" key="1">
    <source>
        <dbReference type="ARBA" id="ARBA00004162"/>
    </source>
</evidence>
<comment type="caution">
    <text evidence="9">The sequence shown here is derived from an EMBL/GenBank/DDBJ whole genome shotgun (WGS) entry which is preliminary data.</text>
</comment>
<dbReference type="GO" id="GO:0015031">
    <property type="term" value="P:protein transport"/>
    <property type="evidence" value="ECO:0007669"/>
    <property type="project" value="UniProtKB-KW"/>
</dbReference>
<evidence type="ECO:0000256" key="8">
    <source>
        <dbReference type="SAM" id="Phobius"/>
    </source>
</evidence>
<evidence type="ECO:0000313" key="10">
    <source>
        <dbReference type="Proteomes" id="UP001165565"/>
    </source>
</evidence>
<evidence type="ECO:0000256" key="4">
    <source>
        <dbReference type="ARBA" id="ARBA00022692"/>
    </source>
</evidence>
<accession>A0AA41ZDQ6</accession>
<evidence type="ECO:0000256" key="5">
    <source>
        <dbReference type="ARBA" id="ARBA00022989"/>
    </source>
</evidence>
<evidence type="ECO:0000256" key="6">
    <source>
        <dbReference type="ARBA" id="ARBA00023136"/>
    </source>
</evidence>
<protein>
    <submittedName>
        <fullName evidence="9">Biopolymer transporter ExbD</fullName>
    </submittedName>
</protein>
<dbReference type="EMBL" id="JANFAV010000022">
    <property type="protein sequence ID" value="MCW6537447.1"/>
    <property type="molecule type" value="Genomic_DNA"/>
</dbReference>
<feature type="transmembrane region" description="Helical" evidence="8">
    <location>
        <begin position="25"/>
        <end position="44"/>
    </location>
</feature>
<keyword evidence="10" id="KW-1185">Reference proteome</keyword>
<name>A0AA41ZDQ6_9SPHN</name>
<comment type="similarity">
    <text evidence="2 7">Belongs to the ExbD/TolR family.</text>
</comment>
<keyword evidence="7" id="KW-0653">Protein transport</keyword>
<keyword evidence="4 7" id="KW-0812">Transmembrane</keyword>
<keyword evidence="3" id="KW-1003">Cell membrane</keyword>
<dbReference type="AlphaFoldDB" id="A0AA41ZDQ6"/>